<gene>
    <name evidence="1" type="ORF">HHL27_16525</name>
</gene>
<comment type="caution">
    <text evidence="1">The sequence shown here is derived from an EMBL/GenBank/DDBJ whole genome shotgun (WGS) entry which is preliminary data.</text>
</comment>
<dbReference type="GO" id="GO:0016853">
    <property type="term" value="F:isomerase activity"/>
    <property type="evidence" value="ECO:0007669"/>
    <property type="project" value="InterPro"/>
</dbReference>
<dbReference type="AlphaFoldDB" id="A0A7Y0BRL0"/>
<dbReference type="InterPro" id="IPR037481">
    <property type="entry name" value="LacX"/>
</dbReference>
<dbReference type="InterPro" id="IPR008183">
    <property type="entry name" value="Aldose_1/G6P_1-epimerase"/>
</dbReference>
<dbReference type="InterPro" id="IPR014718">
    <property type="entry name" value="GH-type_carb-bd"/>
</dbReference>
<evidence type="ECO:0000313" key="2">
    <source>
        <dbReference type="Proteomes" id="UP000583556"/>
    </source>
</evidence>
<dbReference type="EMBL" id="JABBGM010000008">
    <property type="protein sequence ID" value="NML95282.1"/>
    <property type="molecule type" value="Genomic_DNA"/>
</dbReference>
<dbReference type="GO" id="GO:0030246">
    <property type="term" value="F:carbohydrate binding"/>
    <property type="evidence" value="ECO:0007669"/>
    <property type="project" value="InterPro"/>
</dbReference>
<keyword evidence="2" id="KW-1185">Reference proteome</keyword>
<organism evidence="1 2">
    <name type="scientific">Novosphingobium olei</name>
    <dbReference type="NCBI Taxonomy" id="2728851"/>
    <lineage>
        <taxon>Bacteria</taxon>
        <taxon>Pseudomonadati</taxon>
        <taxon>Pseudomonadota</taxon>
        <taxon>Alphaproteobacteria</taxon>
        <taxon>Sphingomonadales</taxon>
        <taxon>Sphingomonadaceae</taxon>
        <taxon>Novosphingobium</taxon>
    </lineage>
</organism>
<sequence>MDEDDDLVRIASPDLKVAINPLGAELWSLRDAAGTEYMTDADPAFWTGHAPLLFPIVGALAGDTLRVDGREYMLPKHGFARRSQFAALETGPANARFRLTDSPDTRAVFPFGFVLELAFSVEDFTLVVEASVFNPNDRPLPFSFGFHPAFAWPLPGGADKAAHRIVFERDEPQDVRRITKGTGLLLPQGEATPVKGRELALRSALFEADALIWTDLASRKLSYGADGGAWIDLAFPDSPMFGAWQVPGARYICLEPWTGVADPVGFDGDFSDKPGVVTLPPGETARFRLAITVRPA</sequence>
<name>A0A7Y0BRL0_9SPHN</name>
<dbReference type="GO" id="GO:0005975">
    <property type="term" value="P:carbohydrate metabolic process"/>
    <property type="evidence" value="ECO:0007669"/>
    <property type="project" value="InterPro"/>
</dbReference>
<proteinExistence type="predicted"/>
<accession>A0A7Y0BRL0</accession>
<protein>
    <submittedName>
        <fullName evidence="1">Aldose 1-epimerase family protein</fullName>
    </submittedName>
</protein>
<evidence type="ECO:0000313" key="1">
    <source>
        <dbReference type="EMBL" id="NML95282.1"/>
    </source>
</evidence>
<dbReference type="Gene3D" id="2.70.98.10">
    <property type="match status" value="1"/>
</dbReference>
<dbReference type="CDD" id="cd09024">
    <property type="entry name" value="Aldose_epim_lacX"/>
    <property type="match status" value="1"/>
</dbReference>
<dbReference type="Proteomes" id="UP000583556">
    <property type="component" value="Unassembled WGS sequence"/>
</dbReference>
<dbReference type="InterPro" id="IPR011013">
    <property type="entry name" value="Gal_mutarotase_sf_dom"/>
</dbReference>
<reference evidence="1 2" key="1">
    <citation type="submission" date="2020-04" db="EMBL/GenBank/DDBJ databases">
        <title>Novosphingobium sp. TW-4 isolated from soil.</title>
        <authorList>
            <person name="Dahal R.H."/>
            <person name="Chaudhary D.K."/>
        </authorList>
    </citation>
    <scope>NUCLEOTIDE SEQUENCE [LARGE SCALE GENOMIC DNA]</scope>
    <source>
        <strain evidence="1 2">TW-4</strain>
    </source>
</reference>
<dbReference type="SUPFAM" id="SSF74650">
    <property type="entry name" value="Galactose mutarotase-like"/>
    <property type="match status" value="1"/>
</dbReference>
<dbReference type="Pfam" id="PF01263">
    <property type="entry name" value="Aldose_epim"/>
    <property type="match status" value="1"/>
</dbReference>